<dbReference type="Pfam" id="PF01928">
    <property type="entry name" value="CYTH"/>
    <property type="match status" value="1"/>
</dbReference>
<dbReference type="STRING" id="655815.ZPR_1436"/>
<evidence type="ECO:0000313" key="2">
    <source>
        <dbReference type="EMBL" id="ADF51772.1"/>
    </source>
</evidence>
<evidence type="ECO:0000259" key="1">
    <source>
        <dbReference type="PROSITE" id="PS51707"/>
    </source>
</evidence>
<proteinExistence type="predicted"/>
<dbReference type="eggNOG" id="COG1437">
    <property type="taxonomic scope" value="Bacteria"/>
</dbReference>
<sequence length="208" mass="24117">MTIFDPFYTASTYVGNKLKKTENKMGNLNIEIKAKSNNNSEIRKILQSKSADFKGIDHQIDTYFKTNEGRLKLREGNIENKLIFYKRQNKKGPKKSDYIIYCSEPNSSLKQLLTISNGILTIVDKKREIYFIDNVKFQLDTVKDLGTFIEIEATDVNKNKSKEDLLNQCEFYMELFKLSESDLISVSYSDLILEKTKPVYNNASYEKP</sequence>
<dbReference type="PANTHER" id="PTHR21028">
    <property type="entry name" value="SI:CH211-156B7.4"/>
    <property type="match status" value="1"/>
</dbReference>
<dbReference type="Gene3D" id="2.40.320.10">
    <property type="entry name" value="Hypothetical Protein Pfu-838710-001"/>
    <property type="match status" value="1"/>
</dbReference>
<dbReference type="InterPro" id="IPR008173">
    <property type="entry name" value="Adenylyl_cyclase_CyaB"/>
</dbReference>
<gene>
    <name evidence="2" type="ordered locus">ZPR_1436</name>
</gene>
<dbReference type="HOGENOM" id="CLU_126397_0_0_10"/>
<dbReference type="KEGG" id="zpr:ZPR_1436"/>
<organism evidence="2 3">
    <name type="scientific">Zunongwangia profunda (strain DSM 18752 / CCTCC AB 206139 / SM-A87)</name>
    <name type="common">Wangia profunda</name>
    <dbReference type="NCBI Taxonomy" id="655815"/>
    <lineage>
        <taxon>Bacteria</taxon>
        <taxon>Pseudomonadati</taxon>
        <taxon>Bacteroidota</taxon>
        <taxon>Flavobacteriia</taxon>
        <taxon>Flavobacteriales</taxon>
        <taxon>Flavobacteriaceae</taxon>
        <taxon>Zunongwangia</taxon>
    </lineage>
</organism>
<dbReference type="PANTHER" id="PTHR21028:SF2">
    <property type="entry name" value="CYTH DOMAIN-CONTAINING PROTEIN"/>
    <property type="match status" value="1"/>
</dbReference>
<dbReference type="RefSeq" id="WP_013070924.1">
    <property type="nucleotide sequence ID" value="NC_014041.1"/>
</dbReference>
<dbReference type="SUPFAM" id="SSF55154">
    <property type="entry name" value="CYTH-like phosphatases"/>
    <property type="match status" value="1"/>
</dbReference>
<dbReference type="InterPro" id="IPR023577">
    <property type="entry name" value="CYTH_domain"/>
</dbReference>
<dbReference type="PROSITE" id="PS51707">
    <property type="entry name" value="CYTH"/>
    <property type="match status" value="1"/>
</dbReference>
<dbReference type="CDD" id="cd07890">
    <property type="entry name" value="CYTH-like_AC_IV-like"/>
    <property type="match status" value="1"/>
</dbReference>
<accession>D5BK92</accession>
<feature type="domain" description="CYTH" evidence="1">
    <location>
        <begin position="27"/>
        <end position="194"/>
    </location>
</feature>
<dbReference type="AlphaFoldDB" id="D5BK92"/>
<keyword evidence="3" id="KW-1185">Reference proteome</keyword>
<name>D5BK92_ZUNPS</name>
<dbReference type="EMBL" id="CP001650">
    <property type="protein sequence ID" value="ADF51772.1"/>
    <property type="molecule type" value="Genomic_DNA"/>
</dbReference>
<reference evidence="2 3" key="1">
    <citation type="journal article" date="2010" name="BMC Genomics">
        <title>The complete genome of Zunongwangia profunda SM-A87 reveals its adaptation to the deep-sea environment and ecological role in sedimentary organic nitrogen degradation.</title>
        <authorList>
            <person name="Qin Q.L."/>
            <person name="Zhang X.Y."/>
            <person name="Wang X.M."/>
            <person name="Liu G.M."/>
            <person name="Chen X.L."/>
            <person name="Xie B.B."/>
            <person name="Dang H.Y."/>
            <person name="Zhou B.C."/>
            <person name="Yu J."/>
            <person name="Zhang Y.Z."/>
        </authorList>
    </citation>
    <scope>NUCLEOTIDE SEQUENCE [LARGE SCALE GENOMIC DNA]</scope>
    <source>
        <strain evidence="3">DSM 18752 / CCTCC AB 206139 / SM-A87</strain>
    </source>
</reference>
<evidence type="ECO:0000313" key="3">
    <source>
        <dbReference type="Proteomes" id="UP000001654"/>
    </source>
</evidence>
<dbReference type="InterPro" id="IPR033469">
    <property type="entry name" value="CYTH-like_dom_sf"/>
</dbReference>
<dbReference type="Proteomes" id="UP000001654">
    <property type="component" value="Chromosome"/>
</dbReference>
<protein>
    <submittedName>
        <fullName evidence="2">Adenylate cyclase</fullName>
    </submittedName>
</protein>